<dbReference type="AlphaFoldDB" id="A0A3N4MD27"/>
<evidence type="ECO:0000256" key="6">
    <source>
        <dbReference type="ARBA" id="ARBA00022816"/>
    </source>
</evidence>
<keyword evidence="4" id="KW-0433">Leucine-rich repeat</keyword>
<dbReference type="SUPFAM" id="SSF46934">
    <property type="entry name" value="UBA-like"/>
    <property type="match status" value="1"/>
</dbReference>
<dbReference type="InterPro" id="IPR018222">
    <property type="entry name" value="Nuclear_transport_factor_2_euk"/>
</dbReference>
<feature type="compositionally biased region" description="Low complexity" evidence="8">
    <location>
        <begin position="1"/>
        <end position="13"/>
    </location>
</feature>
<accession>A0A3N4MD27</accession>
<keyword evidence="12" id="KW-1185">Reference proteome</keyword>
<proteinExistence type="inferred from homology"/>
<feature type="region of interest" description="Disordered" evidence="8">
    <location>
        <begin position="1"/>
        <end position="93"/>
    </location>
</feature>
<dbReference type="InterPro" id="IPR032675">
    <property type="entry name" value="LRR_dom_sf"/>
</dbReference>
<evidence type="ECO:0000256" key="3">
    <source>
        <dbReference type="ARBA" id="ARBA00022448"/>
    </source>
</evidence>
<reference evidence="11 12" key="1">
    <citation type="journal article" date="2018" name="Nat. Ecol. Evol.">
        <title>Pezizomycetes genomes reveal the molecular basis of ectomycorrhizal truffle lifestyle.</title>
        <authorList>
            <person name="Murat C."/>
            <person name="Payen T."/>
            <person name="Noel B."/>
            <person name="Kuo A."/>
            <person name="Morin E."/>
            <person name="Chen J."/>
            <person name="Kohler A."/>
            <person name="Krizsan K."/>
            <person name="Balestrini R."/>
            <person name="Da Silva C."/>
            <person name="Montanini B."/>
            <person name="Hainaut M."/>
            <person name="Levati E."/>
            <person name="Barry K.W."/>
            <person name="Belfiori B."/>
            <person name="Cichocki N."/>
            <person name="Clum A."/>
            <person name="Dockter R.B."/>
            <person name="Fauchery L."/>
            <person name="Guy J."/>
            <person name="Iotti M."/>
            <person name="Le Tacon F."/>
            <person name="Lindquist E.A."/>
            <person name="Lipzen A."/>
            <person name="Malagnac F."/>
            <person name="Mello A."/>
            <person name="Molinier V."/>
            <person name="Miyauchi S."/>
            <person name="Poulain J."/>
            <person name="Riccioni C."/>
            <person name="Rubini A."/>
            <person name="Sitrit Y."/>
            <person name="Splivallo R."/>
            <person name="Traeger S."/>
            <person name="Wang M."/>
            <person name="Zifcakova L."/>
            <person name="Wipf D."/>
            <person name="Zambonelli A."/>
            <person name="Paolocci F."/>
            <person name="Nowrousian M."/>
            <person name="Ottonello S."/>
            <person name="Baldrian P."/>
            <person name="Spatafora J.W."/>
            <person name="Henrissat B."/>
            <person name="Nagy L.G."/>
            <person name="Aury J.M."/>
            <person name="Wincker P."/>
            <person name="Grigoriev I.V."/>
            <person name="Bonfante P."/>
            <person name="Martin F.M."/>
        </authorList>
    </citation>
    <scope>NUCLEOTIDE SEQUENCE [LARGE SCALE GENOMIC DNA]</scope>
    <source>
        <strain evidence="11 12">ATCC MYA-4762</strain>
    </source>
</reference>
<keyword evidence="3" id="KW-0813">Transport</keyword>
<dbReference type="PANTHER" id="PTHR10662">
    <property type="entry name" value="NUCLEAR RNA EXPORT FACTOR"/>
    <property type="match status" value="1"/>
</dbReference>
<organism evidence="11 12">
    <name type="scientific">Terfezia boudieri ATCC MYA-4762</name>
    <dbReference type="NCBI Taxonomy" id="1051890"/>
    <lineage>
        <taxon>Eukaryota</taxon>
        <taxon>Fungi</taxon>
        <taxon>Dikarya</taxon>
        <taxon>Ascomycota</taxon>
        <taxon>Pezizomycotina</taxon>
        <taxon>Pezizomycetes</taxon>
        <taxon>Pezizales</taxon>
        <taxon>Pezizaceae</taxon>
        <taxon>Terfezia</taxon>
    </lineage>
</organism>
<dbReference type="FunCoup" id="A0A3N4MD27">
    <property type="interactions" value="478"/>
</dbReference>
<protein>
    <submittedName>
        <fullName evidence="11">NTF2-like protein</fullName>
    </submittedName>
</protein>
<keyword evidence="5" id="KW-0677">Repeat</keyword>
<dbReference type="OrthoDB" id="25872at2759"/>
<dbReference type="PROSITE" id="PS51281">
    <property type="entry name" value="TAP_C"/>
    <property type="match status" value="1"/>
</dbReference>
<evidence type="ECO:0000313" key="12">
    <source>
        <dbReference type="Proteomes" id="UP000267821"/>
    </source>
</evidence>
<dbReference type="GO" id="GO:0016973">
    <property type="term" value="P:poly(A)+ mRNA export from nucleus"/>
    <property type="evidence" value="ECO:0007669"/>
    <property type="project" value="TreeGrafter"/>
</dbReference>
<dbReference type="Gene3D" id="3.80.10.10">
    <property type="entry name" value="Ribonuclease Inhibitor"/>
    <property type="match status" value="1"/>
</dbReference>
<dbReference type="InterPro" id="IPR002075">
    <property type="entry name" value="NTF2_dom"/>
</dbReference>
<evidence type="ECO:0000256" key="5">
    <source>
        <dbReference type="ARBA" id="ARBA00022737"/>
    </source>
</evidence>
<dbReference type="STRING" id="1051890.A0A3N4MD27"/>
<dbReference type="GO" id="GO:0003723">
    <property type="term" value="F:RNA binding"/>
    <property type="evidence" value="ECO:0007669"/>
    <property type="project" value="TreeGrafter"/>
</dbReference>
<dbReference type="SUPFAM" id="SSF52058">
    <property type="entry name" value="L domain-like"/>
    <property type="match status" value="1"/>
</dbReference>
<evidence type="ECO:0000256" key="2">
    <source>
        <dbReference type="ARBA" id="ARBA00009285"/>
    </source>
</evidence>
<dbReference type="SMART" id="SM00804">
    <property type="entry name" value="TAP_C"/>
    <property type="match status" value="1"/>
</dbReference>
<feature type="compositionally biased region" description="Low complexity" evidence="8">
    <location>
        <begin position="27"/>
        <end position="37"/>
    </location>
</feature>
<dbReference type="EMBL" id="ML121532">
    <property type="protein sequence ID" value="RPB27215.1"/>
    <property type="molecule type" value="Genomic_DNA"/>
</dbReference>
<dbReference type="PROSITE" id="PS50177">
    <property type="entry name" value="NTF2_DOMAIN"/>
    <property type="match status" value="1"/>
</dbReference>
<dbReference type="CDD" id="cd14342">
    <property type="entry name" value="UBA_TAP-C"/>
    <property type="match status" value="1"/>
</dbReference>
<dbReference type="FunFam" id="3.10.450.50:FF:000013">
    <property type="entry name" value="mRNA export factor mex67"/>
    <property type="match status" value="1"/>
</dbReference>
<evidence type="ECO:0000256" key="7">
    <source>
        <dbReference type="ARBA" id="ARBA00023242"/>
    </source>
</evidence>
<dbReference type="Gene3D" id="3.10.450.50">
    <property type="match status" value="1"/>
</dbReference>
<gene>
    <name evidence="11" type="ORF">L211DRAFT_616225</name>
</gene>
<dbReference type="InterPro" id="IPR040736">
    <property type="entry name" value="Mex67_RRM"/>
</dbReference>
<dbReference type="InParanoid" id="A0A3N4MD27"/>
<evidence type="ECO:0000256" key="8">
    <source>
        <dbReference type="SAM" id="MobiDB-lite"/>
    </source>
</evidence>
<evidence type="ECO:0000313" key="11">
    <source>
        <dbReference type="EMBL" id="RPB27215.1"/>
    </source>
</evidence>
<evidence type="ECO:0000259" key="9">
    <source>
        <dbReference type="PROSITE" id="PS50177"/>
    </source>
</evidence>
<comment type="similarity">
    <text evidence="2">Belongs to the NXF family.</text>
</comment>
<dbReference type="InterPro" id="IPR005637">
    <property type="entry name" value="TAP_C_dom"/>
</dbReference>
<dbReference type="Proteomes" id="UP000267821">
    <property type="component" value="Unassembled WGS sequence"/>
</dbReference>
<evidence type="ECO:0000256" key="4">
    <source>
        <dbReference type="ARBA" id="ARBA00022614"/>
    </source>
</evidence>
<name>A0A3N4MD27_9PEZI</name>
<dbReference type="InterPro" id="IPR032710">
    <property type="entry name" value="NTF2-like_dom_sf"/>
</dbReference>
<dbReference type="Pfam" id="PF22602">
    <property type="entry name" value="NXF_NTF2"/>
    <property type="match status" value="1"/>
</dbReference>
<dbReference type="PANTHER" id="PTHR10662:SF22">
    <property type="entry name" value="NUCLEAR RNA EXPORT FACTOR 1"/>
    <property type="match status" value="1"/>
</dbReference>
<dbReference type="Pfam" id="PF18444">
    <property type="entry name" value="RRM_9"/>
    <property type="match status" value="1"/>
</dbReference>
<sequence>MPNAAAPSGPRGQRGARGPRRGGPSRGGISKRSGPRGIKTDKDGDLDMDAPVRQTPYSRGGSAPSSRGDARGGRLTRGSGSGGIRGGTTRSHARGSGLVEITVLGWQESQGNRDSVIDFLERKTNVRIKKSRTQGDALIISVPFLQVAEIVKWDGCRYAGSTLSINAQNVPKITSKGDEDVIMAANPRPSEKSDTIKVLEQVLAQRYNSATKMLDLSRLGEDATLRQNGFFDFASTTSKMFPALMLVADRKFDSAAEKRDAVVSVTLGYNNLKDIKVVSCLAATFSDLKNLSLEGNMIPSWASLDSWRHKFRKLEQLVLSGNPIVTEDGYKEEAMRRYPMLQMLDNVVLDRPVIKIGAAQAIPSGIMPTATHTSSYGSTKTQLPLGVKPGFNLDDSGVGMQFLSSFFTMYDNNRDELLATFYDEASRFSVSANTMAPRTHQVGVSIPPKPWEPYYQTSRNMMRTYAASLITKLFIGTQKIRDAWQSLPRSKHDVSDSKLWVFDIWPVQGLPDVNNPSNLEGVGGLIATVHGEYEEVAEGGKVPLKRSFDRTFTLAPGRGAMNLRVVNDMMVVRAWGGSDAWTPEPQIFAAPVNEEEAMRQAKIVELRRRTGLNAAYAELCMIETGWNWDGAYAAFERAKADNLLPPEAFI</sequence>
<evidence type="ECO:0000259" key="10">
    <source>
        <dbReference type="PROSITE" id="PS51281"/>
    </source>
</evidence>
<dbReference type="GO" id="GO:0005634">
    <property type="term" value="C:nucleus"/>
    <property type="evidence" value="ECO:0007669"/>
    <property type="project" value="UniProtKB-SubCell"/>
</dbReference>
<keyword evidence="6" id="KW-0509">mRNA transport</keyword>
<evidence type="ECO:0000256" key="1">
    <source>
        <dbReference type="ARBA" id="ARBA00004123"/>
    </source>
</evidence>
<dbReference type="Pfam" id="PF03943">
    <property type="entry name" value="TAP_C"/>
    <property type="match status" value="1"/>
</dbReference>
<comment type="subcellular location">
    <subcellularLocation>
        <location evidence="1">Nucleus</location>
    </subcellularLocation>
</comment>
<dbReference type="Gene3D" id="1.10.8.10">
    <property type="entry name" value="DNA helicase RuvA subunit, C-terminal domain"/>
    <property type="match status" value="1"/>
</dbReference>
<dbReference type="InterPro" id="IPR030217">
    <property type="entry name" value="NXF_fam"/>
</dbReference>
<dbReference type="InterPro" id="IPR009060">
    <property type="entry name" value="UBA-like_sf"/>
</dbReference>
<feature type="domain" description="TAP-C" evidence="10">
    <location>
        <begin position="597"/>
        <end position="650"/>
    </location>
</feature>
<feature type="domain" description="NTF2" evidence="9">
    <location>
        <begin position="398"/>
        <end position="572"/>
    </location>
</feature>
<dbReference type="SUPFAM" id="SSF54427">
    <property type="entry name" value="NTF2-like"/>
    <property type="match status" value="1"/>
</dbReference>
<keyword evidence="7" id="KW-0539">Nucleus</keyword>